<name>A0ABV6K2F9_9LACO</name>
<gene>
    <name evidence="2" type="ORF">ACFFGS_05935</name>
</gene>
<comment type="caution">
    <text evidence="2">The sequence shown here is derived from an EMBL/GenBank/DDBJ whole genome shotgun (WGS) entry which is preliminary data.</text>
</comment>
<feature type="coiled-coil region" evidence="1">
    <location>
        <begin position="429"/>
        <end position="527"/>
    </location>
</feature>
<dbReference type="EMBL" id="JBHLUK010000056">
    <property type="protein sequence ID" value="MFC0423659.1"/>
    <property type="molecule type" value="Genomic_DNA"/>
</dbReference>
<organism evidence="2 3">
    <name type="scientific">Lactiplantibacillus plajomi</name>
    <dbReference type="NCBI Taxonomy" id="1457217"/>
    <lineage>
        <taxon>Bacteria</taxon>
        <taxon>Bacillati</taxon>
        <taxon>Bacillota</taxon>
        <taxon>Bacilli</taxon>
        <taxon>Lactobacillales</taxon>
        <taxon>Lactobacillaceae</taxon>
        <taxon>Lactiplantibacillus</taxon>
    </lineage>
</organism>
<evidence type="ECO:0000313" key="2">
    <source>
        <dbReference type="EMBL" id="MFC0423659.1"/>
    </source>
</evidence>
<dbReference type="RefSeq" id="WP_137645898.1">
    <property type="nucleotide sequence ID" value="NZ_BAABRM010000028.1"/>
</dbReference>
<protein>
    <submittedName>
        <fullName evidence="2">Uncharacterized protein</fullName>
    </submittedName>
</protein>
<proteinExistence type="predicted"/>
<evidence type="ECO:0000313" key="3">
    <source>
        <dbReference type="Proteomes" id="UP001589855"/>
    </source>
</evidence>
<keyword evidence="3" id="KW-1185">Reference proteome</keyword>
<keyword evidence="1" id="KW-0175">Coiled coil</keyword>
<reference evidence="2 3" key="1">
    <citation type="submission" date="2024-09" db="EMBL/GenBank/DDBJ databases">
        <authorList>
            <person name="Sun Q."/>
            <person name="Mori K."/>
        </authorList>
    </citation>
    <scope>NUCLEOTIDE SEQUENCE [LARGE SCALE GENOMIC DNA]</scope>
    <source>
        <strain evidence="2 3">TBRC 4575</strain>
    </source>
</reference>
<evidence type="ECO:0000256" key="1">
    <source>
        <dbReference type="SAM" id="Coils"/>
    </source>
</evidence>
<dbReference type="Proteomes" id="UP001589855">
    <property type="component" value="Unassembled WGS sequence"/>
</dbReference>
<accession>A0ABV6K2F9</accession>
<sequence length="713" mass="81974">MGAGIVDTEFREKIRNVVGNAENNKHLSTLNIEHKKIENLQNEIGLDYQQTIFFLDTTMVRNNGSLGLGMTTGEFRWSFENQEVGRMPVNNIIFSILNEQRMQVLNFAAESNGITVWEIDFDTTVVETLMRIKAFLEAQDSNVQMFRSKVDELLNGDSVDSEVLNLIDNLPLTNDEEHVRTESLIIDNVIQNNDWRQVISYLEQLGKYDVAQFRTKCAAALKAAGRLVDDEGKLQEQDQDALLTFFQEFDETNDYLLETVRLQINLGDFWDARMTCLTKLGESSRKPLLDKMDAIELSDSREAAEAVFDEDLDYFKENEARANELLAGGVMPAELALLMQKSPKFIKKLRKLTDEEYLNNSANAFGFTWDMMAASQRDLDYFIKVTNHDSRPSDLIIGTGVLLVMKKKYEKLEINRGILRDQVLTPQRTEELKQEIADQESELAVMGQAKEAADRKLEQDQEEWDSLMASNLRSNYAAFNERLMSLDEDEIKNNLRVRYVEDEESLRKSAQEKLQTNQVRIKELKERLTNMANYLMEKAYNEAPLERGEFEEESVFDERVLDYKRKLLMTAEDNSGEESEKASDEIMHLESKVDEERKFLNGLHSRIEAEQQILELAYNNWLDAASVSELLKWIGTVFADDIKIGHYVADTQKFEYEFQGGSGSLSVPIKIAQEFRENFSTDNVIGIEKFDDAIKVQYKFADQVFSIQAIQLS</sequence>